<dbReference type="KEGG" id="cbae:COR50_17750"/>
<gene>
    <name evidence="1" type="ORF">COR50_17750</name>
</gene>
<reference evidence="1 2" key="1">
    <citation type="submission" date="2017-10" db="EMBL/GenBank/DDBJ databases">
        <title>Paenichitinophaga pekingensis gen. nov., sp. nov., isolated from activated sludge.</title>
        <authorList>
            <person name="Jin D."/>
            <person name="Kong X."/>
            <person name="Deng Y."/>
            <person name="Bai Z."/>
        </authorList>
    </citation>
    <scope>NUCLEOTIDE SEQUENCE [LARGE SCALE GENOMIC DNA]</scope>
    <source>
        <strain evidence="1 2">13</strain>
    </source>
</reference>
<keyword evidence="2" id="KW-1185">Reference proteome</keyword>
<dbReference type="OrthoDB" id="797757at2"/>
<sequence>MSDSNRNVIPLETAIKRTTAWRAFIKDKGPWKTEADLPRGSYIPVQDILDLVHDYRHRGIEMEGVRAYFTCALPDGTDNMEKCMEISLIFVPVDKDNKDILEIPTIGKEGLKGTESGVEDFTKPCPSVCDVDSPLYGKS</sequence>
<evidence type="ECO:0000313" key="1">
    <source>
        <dbReference type="EMBL" id="ATL48860.1"/>
    </source>
</evidence>
<organism evidence="1 2">
    <name type="scientific">Chitinophaga caeni</name>
    <dbReference type="NCBI Taxonomy" id="2029983"/>
    <lineage>
        <taxon>Bacteria</taxon>
        <taxon>Pseudomonadati</taxon>
        <taxon>Bacteroidota</taxon>
        <taxon>Chitinophagia</taxon>
        <taxon>Chitinophagales</taxon>
        <taxon>Chitinophagaceae</taxon>
        <taxon>Chitinophaga</taxon>
    </lineage>
</organism>
<evidence type="ECO:0000313" key="2">
    <source>
        <dbReference type="Proteomes" id="UP000220133"/>
    </source>
</evidence>
<dbReference type="AlphaFoldDB" id="A0A291QY37"/>
<proteinExistence type="predicted"/>
<protein>
    <submittedName>
        <fullName evidence="1">Uncharacterized protein</fullName>
    </submittedName>
</protein>
<dbReference type="EMBL" id="CP023777">
    <property type="protein sequence ID" value="ATL48860.1"/>
    <property type="molecule type" value="Genomic_DNA"/>
</dbReference>
<dbReference type="RefSeq" id="WP_098195231.1">
    <property type="nucleotide sequence ID" value="NZ_CP023777.1"/>
</dbReference>
<dbReference type="Proteomes" id="UP000220133">
    <property type="component" value="Chromosome"/>
</dbReference>
<accession>A0A291QY37</accession>
<name>A0A291QY37_9BACT</name>